<evidence type="ECO:0000313" key="1">
    <source>
        <dbReference type="EMBL" id="CDH53729.1"/>
    </source>
</evidence>
<evidence type="ECO:0000313" key="2">
    <source>
        <dbReference type="Proteomes" id="UP000027586"/>
    </source>
</evidence>
<keyword evidence="2" id="KW-1185">Reference proteome</keyword>
<dbReference type="AlphaFoldDB" id="A0A068RUM9"/>
<reference evidence="1" key="1">
    <citation type="submission" date="2013-08" db="EMBL/GenBank/DDBJ databases">
        <title>Gene expansion shapes genome architecture in the human pathogen Lichtheimia corymbifera: an evolutionary genomics analysis in the ancient terrestrial Mucorales (Mucoromycotina).</title>
        <authorList>
            <person name="Schwartze V.U."/>
            <person name="Winter S."/>
            <person name="Shelest E."/>
            <person name="Marcet-Houben M."/>
            <person name="Horn F."/>
            <person name="Wehner S."/>
            <person name="Hoffmann K."/>
            <person name="Riege K."/>
            <person name="Sammeth M."/>
            <person name="Nowrousian M."/>
            <person name="Valiante V."/>
            <person name="Linde J."/>
            <person name="Jacobsen I.D."/>
            <person name="Marz M."/>
            <person name="Brakhage A.A."/>
            <person name="Gabaldon T."/>
            <person name="Bocker S."/>
            <person name="Voigt K."/>
        </authorList>
    </citation>
    <scope>NUCLEOTIDE SEQUENCE [LARGE SCALE GENOMIC DNA]</scope>
    <source>
        <strain evidence="1">FSU 9682</strain>
    </source>
</reference>
<name>A0A068RUM9_9FUNG</name>
<accession>A0A068RUM9</accession>
<proteinExistence type="predicted"/>
<dbReference type="EMBL" id="CBTN010000019">
    <property type="protein sequence ID" value="CDH53729.1"/>
    <property type="molecule type" value="Genomic_DNA"/>
</dbReference>
<sequence length="87" mass="9946">MQVSRSSWPISDSPNVTTSQIQKKVLEVDPIPLWLAVTLGESEIGHDDRETCTQGAPHHAAQLCSIEDPMFHRKVLRYRHLYVLHML</sequence>
<comment type="caution">
    <text evidence="1">The sequence shown here is derived from an EMBL/GenBank/DDBJ whole genome shotgun (WGS) entry which is preliminary data.</text>
</comment>
<dbReference type="VEuPathDB" id="FungiDB:LCOR_05050.1"/>
<organism evidence="1 2">
    <name type="scientific">Lichtheimia corymbifera JMRC:FSU:9682</name>
    <dbReference type="NCBI Taxonomy" id="1263082"/>
    <lineage>
        <taxon>Eukaryota</taxon>
        <taxon>Fungi</taxon>
        <taxon>Fungi incertae sedis</taxon>
        <taxon>Mucoromycota</taxon>
        <taxon>Mucoromycotina</taxon>
        <taxon>Mucoromycetes</taxon>
        <taxon>Mucorales</taxon>
        <taxon>Lichtheimiaceae</taxon>
        <taxon>Lichtheimia</taxon>
    </lineage>
</organism>
<gene>
    <name evidence="1" type="ORF">LCOR_05050.1</name>
</gene>
<dbReference type="Proteomes" id="UP000027586">
    <property type="component" value="Unassembled WGS sequence"/>
</dbReference>
<protein>
    <submittedName>
        <fullName evidence="1">Uncharacterized protein</fullName>
    </submittedName>
</protein>